<reference evidence="2 3" key="1">
    <citation type="submission" date="2015-01" db="EMBL/GenBank/DDBJ databases">
        <title>Draft genome of the acidophilic iron oxidizer Acidithrix ferrooxidans strain Py-F3.</title>
        <authorList>
            <person name="Poehlein A."/>
            <person name="Eisen S."/>
            <person name="Schloemann M."/>
            <person name="Johnson B.D."/>
            <person name="Daniel R."/>
            <person name="Muehling M."/>
        </authorList>
    </citation>
    <scope>NUCLEOTIDE SEQUENCE [LARGE SCALE GENOMIC DNA]</scope>
    <source>
        <strain evidence="2 3">Py-F3</strain>
    </source>
</reference>
<dbReference type="EMBL" id="JXYS01000136">
    <property type="protein sequence ID" value="KJF15626.1"/>
    <property type="molecule type" value="Genomic_DNA"/>
</dbReference>
<dbReference type="STRING" id="1280514.AXFE_35290"/>
<dbReference type="OrthoDB" id="9813126at2"/>
<evidence type="ECO:0000313" key="2">
    <source>
        <dbReference type="EMBL" id="KJF15626.1"/>
    </source>
</evidence>
<protein>
    <recommendedName>
        <fullName evidence="4">Transposase</fullName>
    </recommendedName>
</protein>
<dbReference type="Proteomes" id="UP000032360">
    <property type="component" value="Unassembled WGS sequence"/>
</dbReference>
<dbReference type="AlphaFoldDB" id="A0A0D8HEY3"/>
<evidence type="ECO:0000313" key="3">
    <source>
        <dbReference type="Proteomes" id="UP000032360"/>
    </source>
</evidence>
<evidence type="ECO:0000256" key="1">
    <source>
        <dbReference type="SAM" id="MobiDB-lite"/>
    </source>
</evidence>
<organism evidence="2 3">
    <name type="scientific">Acidithrix ferrooxidans</name>
    <dbReference type="NCBI Taxonomy" id="1280514"/>
    <lineage>
        <taxon>Bacteria</taxon>
        <taxon>Bacillati</taxon>
        <taxon>Actinomycetota</taxon>
        <taxon>Acidimicrobiia</taxon>
        <taxon>Acidimicrobiales</taxon>
        <taxon>Acidimicrobiaceae</taxon>
        <taxon>Acidithrix</taxon>
    </lineage>
</organism>
<sequence length="183" mass="20797">MKPYPKDQKEAVVKRLRELLSDPNAPRGAIADLAKQVQIPKTTIYIWNRELKDQIDRQDPTKRTPASLWSSEAKFQAVLATATMSELQLGEYLRTKAILKEELNDWRITCSKANDKAGEAVSKYRSALASEKVRSKKFESELNRKEKALAETYTLLELLRKSPGDLSGTKRSNDLPFRSPTCK</sequence>
<proteinExistence type="predicted"/>
<dbReference type="RefSeq" id="WP_052607139.1">
    <property type="nucleotide sequence ID" value="NZ_JXYS01000136.1"/>
</dbReference>
<evidence type="ECO:0008006" key="4">
    <source>
        <dbReference type="Google" id="ProtNLM"/>
    </source>
</evidence>
<keyword evidence="3" id="KW-1185">Reference proteome</keyword>
<gene>
    <name evidence="2" type="ORF">AXFE_35290</name>
</gene>
<comment type="caution">
    <text evidence="2">The sequence shown here is derived from an EMBL/GenBank/DDBJ whole genome shotgun (WGS) entry which is preliminary data.</text>
</comment>
<name>A0A0D8HEY3_9ACTN</name>
<accession>A0A0D8HEY3</accession>
<feature type="region of interest" description="Disordered" evidence="1">
    <location>
        <begin position="163"/>
        <end position="183"/>
    </location>
</feature>